<evidence type="ECO:0000313" key="2">
    <source>
        <dbReference type="Proteomes" id="UP001054252"/>
    </source>
</evidence>
<accession>A0AAV5JPW0</accession>
<proteinExistence type="predicted"/>
<organism evidence="1 2">
    <name type="scientific">Rubroshorea leprosula</name>
    <dbReference type="NCBI Taxonomy" id="152421"/>
    <lineage>
        <taxon>Eukaryota</taxon>
        <taxon>Viridiplantae</taxon>
        <taxon>Streptophyta</taxon>
        <taxon>Embryophyta</taxon>
        <taxon>Tracheophyta</taxon>
        <taxon>Spermatophyta</taxon>
        <taxon>Magnoliopsida</taxon>
        <taxon>eudicotyledons</taxon>
        <taxon>Gunneridae</taxon>
        <taxon>Pentapetalae</taxon>
        <taxon>rosids</taxon>
        <taxon>malvids</taxon>
        <taxon>Malvales</taxon>
        <taxon>Dipterocarpaceae</taxon>
        <taxon>Rubroshorea</taxon>
    </lineage>
</organism>
<gene>
    <name evidence="1" type="ORF">SLEP1_g26427</name>
</gene>
<comment type="caution">
    <text evidence="1">The sequence shown here is derived from an EMBL/GenBank/DDBJ whole genome shotgun (WGS) entry which is preliminary data.</text>
</comment>
<sequence>MVNNNCSVDLRTVGSNEKERDRNCKTDFRKVVQLQD</sequence>
<dbReference type="Proteomes" id="UP001054252">
    <property type="component" value="Unassembled WGS sequence"/>
</dbReference>
<name>A0AAV5JPW0_9ROSI</name>
<keyword evidence="2" id="KW-1185">Reference proteome</keyword>
<evidence type="ECO:0000313" key="1">
    <source>
        <dbReference type="EMBL" id="GKV15657.1"/>
    </source>
</evidence>
<dbReference type="AlphaFoldDB" id="A0AAV5JPW0"/>
<reference evidence="1 2" key="1">
    <citation type="journal article" date="2021" name="Commun. Biol.">
        <title>The genome of Shorea leprosula (Dipterocarpaceae) highlights the ecological relevance of drought in aseasonal tropical rainforests.</title>
        <authorList>
            <person name="Ng K.K.S."/>
            <person name="Kobayashi M.J."/>
            <person name="Fawcett J.A."/>
            <person name="Hatakeyama M."/>
            <person name="Paape T."/>
            <person name="Ng C.H."/>
            <person name="Ang C.C."/>
            <person name="Tnah L.H."/>
            <person name="Lee C.T."/>
            <person name="Nishiyama T."/>
            <person name="Sese J."/>
            <person name="O'Brien M.J."/>
            <person name="Copetti D."/>
            <person name="Mohd Noor M.I."/>
            <person name="Ong R.C."/>
            <person name="Putra M."/>
            <person name="Sireger I.Z."/>
            <person name="Indrioko S."/>
            <person name="Kosugi Y."/>
            <person name="Izuno A."/>
            <person name="Isagi Y."/>
            <person name="Lee S.L."/>
            <person name="Shimizu K.K."/>
        </authorList>
    </citation>
    <scope>NUCLEOTIDE SEQUENCE [LARGE SCALE GENOMIC DNA]</scope>
    <source>
        <strain evidence="1">214</strain>
    </source>
</reference>
<protein>
    <submittedName>
        <fullName evidence="1">Uncharacterized protein</fullName>
    </submittedName>
</protein>
<dbReference type="EMBL" id="BPVZ01000044">
    <property type="protein sequence ID" value="GKV15657.1"/>
    <property type="molecule type" value="Genomic_DNA"/>
</dbReference>